<evidence type="ECO:0000256" key="1">
    <source>
        <dbReference type="SAM" id="MobiDB-lite"/>
    </source>
</evidence>
<name>A0AAV2AJS0_9ARAC</name>
<proteinExistence type="predicted"/>
<dbReference type="AlphaFoldDB" id="A0AAV2AJS0"/>
<gene>
    <name evidence="2" type="ORF">LARSCL_LOCUS12951</name>
</gene>
<keyword evidence="3" id="KW-1185">Reference proteome</keyword>
<dbReference type="Proteomes" id="UP001497382">
    <property type="component" value="Unassembled WGS sequence"/>
</dbReference>
<evidence type="ECO:0000313" key="2">
    <source>
        <dbReference type="EMBL" id="CAL1284090.1"/>
    </source>
</evidence>
<evidence type="ECO:0000313" key="3">
    <source>
        <dbReference type="Proteomes" id="UP001497382"/>
    </source>
</evidence>
<organism evidence="2 3">
    <name type="scientific">Larinioides sclopetarius</name>
    <dbReference type="NCBI Taxonomy" id="280406"/>
    <lineage>
        <taxon>Eukaryota</taxon>
        <taxon>Metazoa</taxon>
        <taxon>Ecdysozoa</taxon>
        <taxon>Arthropoda</taxon>
        <taxon>Chelicerata</taxon>
        <taxon>Arachnida</taxon>
        <taxon>Araneae</taxon>
        <taxon>Araneomorphae</taxon>
        <taxon>Entelegynae</taxon>
        <taxon>Araneoidea</taxon>
        <taxon>Araneidae</taxon>
        <taxon>Larinioides</taxon>
    </lineage>
</organism>
<accession>A0AAV2AJS0</accession>
<comment type="caution">
    <text evidence="2">The sequence shown here is derived from an EMBL/GenBank/DDBJ whole genome shotgun (WGS) entry which is preliminary data.</text>
</comment>
<feature type="region of interest" description="Disordered" evidence="1">
    <location>
        <begin position="51"/>
        <end position="72"/>
    </location>
</feature>
<sequence length="72" mass="8120">MPLLRRARHPILCRRAIFLRSQCSRRTIDGGAYPQQGEIFLFSHPSSSLQLRATHSRDRAVEQRGTVSTSAA</sequence>
<dbReference type="EMBL" id="CAXIEN010000175">
    <property type="protein sequence ID" value="CAL1284090.1"/>
    <property type="molecule type" value="Genomic_DNA"/>
</dbReference>
<reference evidence="2 3" key="1">
    <citation type="submission" date="2024-04" db="EMBL/GenBank/DDBJ databases">
        <authorList>
            <person name="Rising A."/>
            <person name="Reimegard J."/>
            <person name="Sonavane S."/>
            <person name="Akerstrom W."/>
            <person name="Nylinder S."/>
            <person name="Hedman E."/>
            <person name="Kallberg Y."/>
        </authorList>
    </citation>
    <scope>NUCLEOTIDE SEQUENCE [LARGE SCALE GENOMIC DNA]</scope>
</reference>
<protein>
    <submittedName>
        <fullName evidence="2">Uncharacterized protein</fullName>
    </submittedName>
</protein>